<evidence type="ECO:0008006" key="11">
    <source>
        <dbReference type="Google" id="ProtNLM"/>
    </source>
</evidence>
<dbReference type="PROSITE" id="PS51192">
    <property type="entry name" value="HELICASE_ATP_BIND_1"/>
    <property type="match status" value="1"/>
</dbReference>
<evidence type="ECO:0000313" key="10">
    <source>
        <dbReference type="EMBL" id="CAD7229686.1"/>
    </source>
</evidence>
<feature type="region of interest" description="Disordered" evidence="9">
    <location>
        <begin position="3340"/>
        <end position="3363"/>
    </location>
</feature>
<dbReference type="OrthoDB" id="10067052at2759"/>
<feature type="compositionally biased region" description="Basic and acidic residues" evidence="9">
    <location>
        <begin position="3911"/>
        <end position="3924"/>
    </location>
</feature>
<dbReference type="InterPro" id="IPR014018">
    <property type="entry name" value="SecA_motor_DEAD"/>
</dbReference>
<evidence type="ECO:0000256" key="3">
    <source>
        <dbReference type="ARBA" id="ARBA00022741"/>
    </source>
</evidence>
<dbReference type="InterPro" id="IPR036670">
    <property type="entry name" value="SecA_X-link_sf"/>
</dbReference>
<dbReference type="PRINTS" id="PR00906">
    <property type="entry name" value="SECA"/>
</dbReference>
<dbReference type="SUPFAM" id="SSF52540">
    <property type="entry name" value="P-loop containing nucleoside triphosphate hydrolases"/>
    <property type="match status" value="2"/>
</dbReference>
<dbReference type="PANTHER" id="PTHR30612:SF0">
    <property type="entry name" value="CHLOROPLAST PROTEIN-TRANSPORTING ATPASE"/>
    <property type="match status" value="1"/>
</dbReference>
<dbReference type="SUPFAM" id="SSF81767">
    <property type="entry name" value="Pre-protein crosslinking domain of SecA"/>
    <property type="match status" value="1"/>
</dbReference>
<dbReference type="InterPro" id="IPR001650">
    <property type="entry name" value="Helicase_C-like"/>
</dbReference>
<dbReference type="Pfam" id="PF01043">
    <property type="entry name" value="SecA_PP_bind"/>
    <property type="match status" value="1"/>
</dbReference>
<dbReference type="Gene3D" id="3.40.50.300">
    <property type="entry name" value="P-loop containing nucleotide triphosphate hydrolases"/>
    <property type="match status" value="2"/>
</dbReference>
<dbReference type="GO" id="GO:0006605">
    <property type="term" value="P:protein targeting"/>
    <property type="evidence" value="ECO:0007669"/>
    <property type="project" value="InterPro"/>
</dbReference>
<evidence type="ECO:0000256" key="7">
    <source>
        <dbReference type="ARBA" id="ARBA00023010"/>
    </source>
</evidence>
<feature type="compositionally biased region" description="Basic and acidic residues" evidence="9">
    <location>
        <begin position="3641"/>
        <end position="3650"/>
    </location>
</feature>
<dbReference type="PANTHER" id="PTHR30612">
    <property type="entry name" value="SECA INNER MEMBRANE COMPONENT OF SEC PROTEIN SECRETION SYSTEM"/>
    <property type="match status" value="1"/>
</dbReference>
<evidence type="ECO:0000256" key="1">
    <source>
        <dbReference type="ARBA" id="ARBA00022448"/>
    </source>
</evidence>
<sequence length="4209" mass="476958">MLSHKARLLMKAVKSMGTSLSIDEEQQPLPKIMSIFMVAFAIQKFQKFESNKYKRKLGYHFDKRAALNRLNALAADDTNFFLEDFVMLAYFVRKFKLTAEDVSCLNGGPLVSSLMKYLKNQLNQDPTTTDHRRLHFSSVSLKLLLTGNNSTSLQDILEVIEICKICKNSDILDELVFVLMQWFETQDKEVETETHQHLVLSILEVPNLKPDARAFFQTKTSTKKAIGTQALAQETSKPLTIPKVKKNQQVVSKTIQTVKSKQESKSSEEVDFQFLNLTNAMKSRNRKVNFTTVQNEDLENINKEGDDRSMWRNTWYEVLNLYSLVSRGEALKADDKDNYLPSKLFGTHYFRAGDVLKSDRARIYSFFINRMCVSMFQNVSQRQQLNSQAVDKLMECIKDFQSMVGFLKLKDNFAEMFVDVVFANYWEIKEVTEPDMAVSVFKEIRNQTTEEYVDRGWFYNSDKVRRKAHNQDSIRELIVAEINKLRLDAIQAIHKAAVRNKKDVLTKGRLEKITAYAKHQSQDVHPDSKFVDHIIDLMELAESLDDFDYKETFQLYLGHLEKCTSLEKRMLQAVLKFMRNQARDEKRSRELFNDNILSTLIHCLAAAHSEECTSFVVFILSEVFRREKGSFLKDQDFVEAISSKLLCNDLVRLDNEDGERVVFERQSKDDVAVDPAKQIPFLTARILWISVENKVFLSSATIDNLILVLTDGKSDENKQLKIMAARCLHGLTRYMSFTGDHLNQLLELINSPIYDVSIYIQAAYVKGCTKVAFAPLPTKLDAIHLENISALYVTDSLKLKQDDYEEEINKSLFKALLYEARKQEFPDQNLFLLFENILNLNGKYASQVLAILVAYTAQFVVPETTVRTLENLLTVSSYFDKALLILENIIRDGQLPVTNKTLNVFADYLQSSSSGRQRFYSFKLLEQASQNQQLPDEVFYKTELVRAGYALEFSKGCDRNAIIQCIQELVDKGVPLPVDTREALQKDINQEGVLRLFATASRNKQIIDEHLLDAFVTLFNPAHDGEINQLLIAIFENAAKNNQKLPDKLLVKLETALCKHNAERVLPVFIFLAQKGKALSSDVNKKLLDKLSSVGDPVLKQELLSSLGSLIEANPQGIIGLHLPQVNSILIREIRSENHNIQKLCIHAISKLVSISQQVDDQLLEELVQVGIDLNADKNVRHEMKALFDLVIKDSFNPLIAQKGFRGRIDMANLTFKSPEDLLARLRCYVKLEGGFVLQNYKEIKGILDNGSMKLQGEALQLLLDCSCKSGITDELLETVSIMYESTVSKSLKNSCLQLLIETVADGKTLTGRAEEIWKSRSQQDEHVKMFMESEMCRELREQLQLHEKDILKLLELVPDAGKLSSVTNLIDFIQMLTDDDTAFCSNQAFVLLMEQCSLNLHVLEAALPCYCRIIKKTKRSNVDCLEELAHHFVEEDSELLETVFEAMYFASKSTTLPNACILFAWHHLNNVNGVVRGYSFGILRSALLKGVSEALRSFCDAVVDSLAQNCGVKIEKAKPDMELLEILTTVQFLDYEILLSKDKKIWKRELLASDLFEKWKFFQMDQVDFYSHWFVVEKKFSYHKSCKILALIHKCQFEGPHQLNQLIRMVSDLCFDDAERFLVLHSPEVYEGFKQAWCTVMLQARVSDQVKAGVSVKYMETLAKKLCTTFDVECVRMLMLSLKSVDNLFAFEDLIGFCAREQIALEPILVGRKKLQMKDLRQIIEKDSLDIKRLIFEHHEEKLSWTEKKIQLWSKDIKKDKQEFTDYEAIAIIYRGNFLITGHRLTDTQILCCLIALRGGKLHGKLLEVATGEGKSTIICILAIINALRGKKVDVITSSPVLAERDAKQKAKLYRMFSLTCADNNDKTAYLKGRKDCYKADIVYGEMSQFQFDILRDNYSKLGTLGERQFMTAIVDEVDSMLIDDSSKIARLSSTVPGMDHFQPIYVFIWQHLMVIKEKFIMFNNQMYFVNGKVDFENGKITLEVAAPDGNIFKIEDLEEHILTAGNQSPVSEPVDDIDEYLRKALGQYIDAQIKQNKLYIPSNFTEFLAKQKSKWIINAVEALNYVENIHYVVQDGEIRPVDYHSTGIVQNSTSWSDGLHQFLQLKHNLKMTSETLTTNFLSNIGFMGKYEQVYGLTGTLGSTTARSVLEDVYKVELINVPQRRQKQFLVLPSVVAEGESKWLNAIMANVALEIKKERGILVICETIEHANRISGMLKSKMRSSAVKLYTMNNMDQEKNVEKIQPGEVIIATNLAGRGTDIQTDDIEETGGLHVILSFMPSNQRVEDQAFGRTARQGKRGTGLMILNANNLIGFQTIQEDVKKERDRMESRQLMDFKEKDLKLIQVKDQLFDLFCTFLNNEIRQEIRSKQHPGRKLKSLFTELLPTTYETCVLAAVEEQWAGFLSKLDEGIIACKDALLLEQKQPGFPNSDLYKQLNMKATILGSYIRGVNSCIDAIKRSKRLIDVVSVHEQHGKLKMIIGNTSKKISFKHFNELERNEKEKHKFLDRAVELSSTKNSLTFNSLTTREDSGTKDQAWQTLNNAYDEELLPPKSKTSRFTGDEFKCLPEDYKDIAISLQQVDLARIEQDLFHPDKEYKDLARESAVAKLKEQRSYIHAACRYLNSEKATLRITSANDISVKMTYDDADINYLIEVVEDVSSDTSLRFDLLFKGANENKINQTFQKGGNESIRLKVSFENLDKEGAREKVKAIKAASADVEFVTNKANFLELLQKDTTLQSGLLNSSERNCLILEEVDRKELLKRVEELKSDETQFFIKLNNLSLGDAASIIGWCQEMVMFSICFNDVYDYYGSGFKEGPVSFCFEGMDKENAEMVIKLLREKNFEFCLQFNNLSDKQLRFILKSATLEQEHMKITKVKNISELFLGQSLPKLELNEFTSKGLEYIIEMNEELFIPWRSVCIVAVLATGQVLAGGALMITGFGGPLGMALVTEGISDAFVAYRAYNTRQFRWSDYCLQKSVSLALSAATLGFSKWKDAAKGIETVTSGAGKEVLEQAATQVITNQKAVAATLKATGQNLKSLTCKFIATKGAEAATREALNMGIQILSNLCFESLKPEISASVQSSVRRSFDNPELKEMLYKMYAIDMVTNKTELQSRVEQIVAEIISPQQGVMNKMWSSVGLPLLKGVLADSSRYASTISMGIRIIGTLNGLKQVLTLTDTIVQALIKKLKLVDKSSMTIALVLHSRYKINKEKAKTIAIGLKSLGIIDEFDNLSKPHEEVGAKIEEFSLRWQRSPQSVLEEWAAESNDVEKSIGFLQGFHETFGKIEMDSFSMIMKSVSDRIAQQLIQIMDSQLLQPWSTLAVSGLTDALSKRIQHHLVDESENSDSQKADQKKYDELSKKENLTPEEKAFMSSYSKFRTFAEQYNYNSKDYCIAYSQAEMAYYAGKEDESGSQSAGETVSETANNVRKGWPANVATMIAAAKVNGVNLKVVDNKDYVLTEEDKANGVEVVYVEHGKDNQIGHAYYMDSTSGQFKEAESSGFDCFYAAFSKVLETKGINKTVTDLRSEVAQHMESNGAAFSKVVAAQEWIRETHPEASNSLLFTAGLHKDPTTGELKLDDGDLEALLRGLLDPSCRRGGPHMNNFKGSFEFPYNLRFEDCNSLEANADPKLHVDEGSKRISLQKEQRPKGAVTPKGGEGGWSIKTQSKRISFAVQKTARSRQMSGGGQFKEAESSGFDCFYAAFSKVLETKGINKTVTDLRSEVAQHMESNGAAFSKVVAAQEWIRETHPEASNSLLFTAGLHKDPTTGELKLDDGDLEALLRGLLDPSCRRGGPHMNNFKRKFPKTAGPENDEPDLEQSCHHVIANEEVVKSALESLATSSGDGYQFNPDRIEENTTIVEELINRAPVKSVIENLLDGEGKLKKPDENLKPLLTGAVAWNPNNIVRGPDPKIRARDPEHQTRQPGELNIDKEIKESQPPEYQEAVERYEKDPSFENFAAVPPLRPVQWGITNKDNKNRKYGITSPDTQVCVMKKQILSKTMATKTDQNPPSSLLLMDIRNKFETFKYVLLRDAPCILQMKHSDVFLHKDGLLSSDEVIKRLSAPQEEKPGWIRDWIWNTEKVLSTKLSGSGAGDYEFYLQYLPTGLVQSREKFDTLLAKQWESAVPSDNVLRPSDLQTVERIPFTEALDRFHVELSCKEAESMTDAAASKEQLRKLVCEILGPDHDKPGEVSFRNFRQLFYDGNDM</sequence>
<protein>
    <recommendedName>
        <fullName evidence="11">Protein translocase subunit SecA</fullName>
    </recommendedName>
</protein>
<dbReference type="Pfam" id="PF21090">
    <property type="entry name" value="P-loop_SecA"/>
    <property type="match status" value="1"/>
</dbReference>
<dbReference type="Gene3D" id="3.90.1440.10">
    <property type="entry name" value="SecA, preprotein cross-linking domain"/>
    <property type="match status" value="1"/>
</dbReference>
<evidence type="ECO:0000256" key="8">
    <source>
        <dbReference type="ARBA" id="ARBA00023136"/>
    </source>
</evidence>
<dbReference type="GO" id="GO:0005524">
    <property type="term" value="F:ATP binding"/>
    <property type="evidence" value="ECO:0007669"/>
    <property type="project" value="UniProtKB-KW"/>
</dbReference>
<feature type="region of interest" description="Disordered" evidence="9">
    <location>
        <begin position="3907"/>
        <end position="3931"/>
    </location>
</feature>
<feature type="region of interest" description="Disordered" evidence="9">
    <location>
        <begin position="3796"/>
        <end position="3818"/>
    </location>
</feature>
<dbReference type="InterPro" id="IPR011115">
    <property type="entry name" value="SecA_DEAD"/>
</dbReference>
<feature type="compositionally biased region" description="Basic and acidic residues" evidence="9">
    <location>
        <begin position="3348"/>
        <end position="3363"/>
    </location>
</feature>
<dbReference type="InterPro" id="IPR000185">
    <property type="entry name" value="SecA"/>
</dbReference>
<dbReference type="SUPFAM" id="SSF48371">
    <property type="entry name" value="ARM repeat"/>
    <property type="match status" value="2"/>
</dbReference>
<gene>
    <name evidence="10" type="ORF">CTOB1V02_LOCUS7554</name>
</gene>
<keyword evidence="8" id="KW-0472">Membrane</keyword>
<keyword evidence="6" id="KW-1278">Translocase</keyword>
<dbReference type="InterPro" id="IPR016024">
    <property type="entry name" value="ARM-type_fold"/>
</dbReference>
<dbReference type="InterPro" id="IPR014001">
    <property type="entry name" value="Helicase_ATP-bd"/>
</dbReference>
<dbReference type="InterPro" id="IPR011130">
    <property type="entry name" value="SecA_preprotein_X-link_dom"/>
</dbReference>
<evidence type="ECO:0000256" key="5">
    <source>
        <dbReference type="ARBA" id="ARBA00022927"/>
    </source>
</evidence>
<dbReference type="PROSITE" id="PS51196">
    <property type="entry name" value="SECA_MOTOR_DEAD"/>
    <property type="match status" value="1"/>
</dbReference>
<dbReference type="GO" id="GO:0017038">
    <property type="term" value="P:protein import"/>
    <property type="evidence" value="ECO:0007669"/>
    <property type="project" value="InterPro"/>
</dbReference>
<dbReference type="InterPro" id="IPR044722">
    <property type="entry name" value="SecA_SF2_C"/>
</dbReference>
<evidence type="ECO:0000256" key="4">
    <source>
        <dbReference type="ARBA" id="ARBA00022840"/>
    </source>
</evidence>
<keyword evidence="7" id="KW-0811">Translocation</keyword>
<keyword evidence="2" id="KW-0963">Cytoplasm</keyword>
<organism evidence="10">
    <name type="scientific">Cyprideis torosa</name>
    <dbReference type="NCBI Taxonomy" id="163714"/>
    <lineage>
        <taxon>Eukaryota</taxon>
        <taxon>Metazoa</taxon>
        <taxon>Ecdysozoa</taxon>
        <taxon>Arthropoda</taxon>
        <taxon>Crustacea</taxon>
        <taxon>Oligostraca</taxon>
        <taxon>Ostracoda</taxon>
        <taxon>Podocopa</taxon>
        <taxon>Podocopida</taxon>
        <taxon>Cytherocopina</taxon>
        <taxon>Cytheroidea</taxon>
        <taxon>Cytherideidae</taxon>
        <taxon>Cyprideis</taxon>
    </lineage>
</organism>
<dbReference type="GO" id="GO:0006886">
    <property type="term" value="P:intracellular protein transport"/>
    <property type="evidence" value="ECO:0007669"/>
    <property type="project" value="InterPro"/>
</dbReference>
<evidence type="ECO:0000256" key="6">
    <source>
        <dbReference type="ARBA" id="ARBA00022967"/>
    </source>
</evidence>
<feature type="non-terminal residue" evidence="10">
    <location>
        <position position="1"/>
    </location>
</feature>
<dbReference type="GO" id="GO:0016020">
    <property type="term" value="C:membrane"/>
    <property type="evidence" value="ECO:0007669"/>
    <property type="project" value="InterPro"/>
</dbReference>
<dbReference type="SMART" id="SM00957">
    <property type="entry name" value="SecA_DEAD"/>
    <property type="match status" value="1"/>
</dbReference>
<feature type="region of interest" description="Disordered" evidence="9">
    <location>
        <begin position="3641"/>
        <end position="3664"/>
    </location>
</feature>
<evidence type="ECO:0000256" key="2">
    <source>
        <dbReference type="ARBA" id="ARBA00022490"/>
    </source>
</evidence>
<proteinExistence type="predicted"/>
<dbReference type="InterPro" id="IPR027417">
    <property type="entry name" value="P-loop_NTPase"/>
</dbReference>
<keyword evidence="5" id="KW-0653">Protein transport</keyword>
<reference evidence="10" key="1">
    <citation type="submission" date="2020-11" db="EMBL/GenBank/DDBJ databases">
        <authorList>
            <person name="Tran Van P."/>
        </authorList>
    </citation>
    <scope>NUCLEOTIDE SEQUENCE</scope>
</reference>
<keyword evidence="3" id="KW-0547">Nucleotide-binding</keyword>
<dbReference type="PROSITE" id="PS51194">
    <property type="entry name" value="HELICASE_CTER"/>
    <property type="match status" value="1"/>
</dbReference>
<accession>A0A7R8WG04</accession>
<dbReference type="Pfam" id="PF07517">
    <property type="entry name" value="SecA_DEAD"/>
    <property type="match status" value="1"/>
</dbReference>
<dbReference type="EMBL" id="OB662223">
    <property type="protein sequence ID" value="CAD7229686.1"/>
    <property type="molecule type" value="Genomic_DNA"/>
</dbReference>
<keyword evidence="1" id="KW-0813">Transport</keyword>
<evidence type="ECO:0000256" key="9">
    <source>
        <dbReference type="SAM" id="MobiDB-lite"/>
    </source>
</evidence>
<keyword evidence="4" id="KW-0067">ATP-binding</keyword>
<name>A0A7R8WG04_9CRUS</name>